<dbReference type="PANTHER" id="PTHR36150:SF1">
    <property type="entry name" value="DNA GYRASE INHIBITOR YACG"/>
    <property type="match status" value="1"/>
</dbReference>
<evidence type="ECO:0000256" key="1">
    <source>
        <dbReference type="ARBA" id="ARBA00022723"/>
    </source>
</evidence>
<evidence type="ECO:0000313" key="6">
    <source>
        <dbReference type="Proteomes" id="UP000199766"/>
    </source>
</evidence>
<feature type="region of interest" description="Disordered" evidence="4">
    <location>
        <begin position="61"/>
        <end position="80"/>
    </location>
</feature>
<dbReference type="Gene3D" id="3.30.50.10">
    <property type="entry name" value="Erythroid Transcription Factor GATA-1, subunit A"/>
    <property type="match status" value="1"/>
</dbReference>
<feature type="binding site" evidence="3">
    <location>
        <position position="30"/>
    </location>
    <ligand>
        <name>Zn(2+)</name>
        <dbReference type="ChEBI" id="CHEBI:29105"/>
    </ligand>
</feature>
<evidence type="ECO:0000256" key="4">
    <source>
        <dbReference type="SAM" id="MobiDB-lite"/>
    </source>
</evidence>
<keyword evidence="6" id="KW-1185">Reference proteome</keyword>
<gene>
    <name evidence="3" type="primary">yacG</name>
    <name evidence="5" type="ORF">SAMN02982919_01552</name>
</gene>
<comment type="cofactor">
    <cofactor evidence="3">
        <name>Zn(2+)</name>
        <dbReference type="ChEBI" id="CHEBI:29105"/>
    </cofactor>
    <text evidence="3">Binds 1 zinc ion.</text>
</comment>
<keyword evidence="1 3" id="KW-0479">Metal-binding</keyword>
<comment type="function">
    <text evidence="3">Inhibits all the catalytic activities of DNA gyrase by preventing its interaction with DNA. Acts by binding directly to the C-terminal domain of GyrB, which probably disrupts DNA binding by the gyrase.</text>
</comment>
<dbReference type="PANTHER" id="PTHR36150">
    <property type="entry name" value="DNA GYRASE INHIBITOR YACG"/>
    <property type="match status" value="1"/>
</dbReference>
<reference evidence="5 6" key="1">
    <citation type="submission" date="2016-10" db="EMBL/GenBank/DDBJ databases">
        <authorList>
            <person name="de Groot N.N."/>
        </authorList>
    </citation>
    <scope>NUCLEOTIDE SEQUENCE [LARGE SCALE GENOMIC DNA]</scope>
    <source>
        <strain evidence="5 6">ATCC 35958</strain>
    </source>
</reference>
<name>A0A1H9KG10_9BURK</name>
<dbReference type="GO" id="GO:0008270">
    <property type="term" value="F:zinc ion binding"/>
    <property type="evidence" value="ECO:0007669"/>
    <property type="project" value="UniProtKB-UniRule"/>
</dbReference>
<dbReference type="AlphaFoldDB" id="A0A1H9KG10"/>
<dbReference type="GO" id="GO:0008657">
    <property type="term" value="F:DNA topoisomerase type II (double strand cut, ATP-hydrolyzing) inhibitor activity"/>
    <property type="evidence" value="ECO:0007669"/>
    <property type="project" value="UniProtKB-UniRule"/>
</dbReference>
<dbReference type="SUPFAM" id="SSF57716">
    <property type="entry name" value="Glucocorticoid receptor-like (DNA-binding domain)"/>
    <property type="match status" value="1"/>
</dbReference>
<feature type="binding site" evidence="3">
    <location>
        <position position="46"/>
    </location>
    <ligand>
        <name>Zn(2+)</name>
        <dbReference type="ChEBI" id="CHEBI:29105"/>
    </ligand>
</feature>
<dbReference type="EMBL" id="FOGD01000003">
    <property type="protein sequence ID" value="SEQ98081.1"/>
    <property type="molecule type" value="Genomic_DNA"/>
</dbReference>
<accession>A0A1H9KG10</accession>
<feature type="compositionally biased region" description="Polar residues" evidence="4">
    <location>
        <begin position="71"/>
        <end position="80"/>
    </location>
</feature>
<comment type="similarity">
    <text evidence="3">Belongs to the DNA gyrase inhibitor YacG family.</text>
</comment>
<proteinExistence type="inferred from homology"/>
<sequence>MSAKSAMPVTAALTDSTPLVATRTVTCPACKGPSLYGPGNPWRPFCSQRCKQMDLGAWASESFALPDTDPANETMQSEQP</sequence>
<evidence type="ECO:0000256" key="3">
    <source>
        <dbReference type="HAMAP-Rule" id="MF_00649"/>
    </source>
</evidence>
<evidence type="ECO:0000313" key="5">
    <source>
        <dbReference type="EMBL" id="SEQ98081.1"/>
    </source>
</evidence>
<comment type="subunit">
    <text evidence="3">Interacts with GyrB.</text>
</comment>
<dbReference type="Pfam" id="PF03884">
    <property type="entry name" value="YacG"/>
    <property type="match status" value="1"/>
</dbReference>
<feature type="binding site" evidence="3">
    <location>
        <position position="50"/>
    </location>
    <ligand>
        <name>Zn(2+)</name>
        <dbReference type="ChEBI" id="CHEBI:29105"/>
    </ligand>
</feature>
<dbReference type="Proteomes" id="UP000199766">
    <property type="component" value="Unassembled WGS sequence"/>
</dbReference>
<protein>
    <recommendedName>
        <fullName evidence="3">DNA gyrase inhibitor YacG</fullName>
    </recommendedName>
</protein>
<keyword evidence="2 3" id="KW-0862">Zinc</keyword>
<dbReference type="HAMAP" id="MF_00649">
    <property type="entry name" value="DNA_gyrase_inhibitor_YacG"/>
    <property type="match status" value="1"/>
</dbReference>
<feature type="binding site" evidence="3">
    <location>
        <position position="27"/>
    </location>
    <ligand>
        <name>Zn(2+)</name>
        <dbReference type="ChEBI" id="CHEBI:29105"/>
    </ligand>
</feature>
<dbReference type="InterPro" id="IPR005584">
    <property type="entry name" value="DNA_gyrase_inhibitor_YacG"/>
</dbReference>
<dbReference type="GO" id="GO:0006355">
    <property type="term" value="P:regulation of DNA-templated transcription"/>
    <property type="evidence" value="ECO:0007669"/>
    <property type="project" value="InterPro"/>
</dbReference>
<dbReference type="RefSeq" id="WP_425432058.1">
    <property type="nucleotide sequence ID" value="NZ_FOGD01000003.1"/>
</dbReference>
<organism evidence="5 6">
    <name type="scientific">Giesbergeria anulus</name>
    <dbReference type="NCBI Taxonomy" id="180197"/>
    <lineage>
        <taxon>Bacteria</taxon>
        <taxon>Pseudomonadati</taxon>
        <taxon>Pseudomonadota</taxon>
        <taxon>Betaproteobacteria</taxon>
        <taxon>Burkholderiales</taxon>
        <taxon>Comamonadaceae</taxon>
        <taxon>Giesbergeria</taxon>
    </lineage>
</organism>
<dbReference type="STRING" id="180197.SAMN02982919_01552"/>
<dbReference type="InterPro" id="IPR013088">
    <property type="entry name" value="Znf_NHR/GATA"/>
</dbReference>
<evidence type="ECO:0000256" key="2">
    <source>
        <dbReference type="ARBA" id="ARBA00022833"/>
    </source>
</evidence>